<dbReference type="InterPro" id="IPR011990">
    <property type="entry name" value="TPR-like_helical_dom_sf"/>
</dbReference>
<dbReference type="InterPro" id="IPR019734">
    <property type="entry name" value="TPR_rpt"/>
</dbReference>
<protein>
    <submittedName>
        <fullName evidence="2">Uncharacterized protein</fullName>
    </submittedName>
</protein>
<evidence type="ECO:0000256" key="1">
    <source>
        <dbReference type="SAM" id="Phobius"/>
    </source>
</evidence>
<dbReference type="Gene3D" id="1.25.40.10">
    <property type="entry name" value="Tetratricopeptide repeat domain"/>
    <property type="match status" value="1"/>
</dbReference>
<keyword evidence="1" id="KW-0812">Transmembrane</keyword>
<dbReference type="Proteomes" id="UP000245533">
    <property type="component" value="Unassembled WGS sequence"/>
</dbReference>
<dbReference type="EMBL" id="QGGB01000010">
    <property type="protein sequence ID" value="PWN05417.1"/>
    <property type="molecule type" value="Genomic_DNA"/>
</dbReference>
<reference evidence="2 3" key="1">
    <citation type="submission" date="2018-05" db="EMBL/GenBank/DDBJ databases">
        <title>Rhodohalobacter halophilus gen. nov., sp. nov., a moderately halophilic member of the family Balneolaceae.</title>
        <authorList>
            <person name="Liu Z.-W."/>
        </authorList>
    </citation>
    <scope>NUCLEOTIDE SEQUENCE [LARGE SCALE GENOMIC DNA]</scope>
    <source>
        <strain evidence="2 3">8A47</strain>
    </source>
</reference>
<gene>
    <name evidence="2" type="ORF">DDZ15_15230</name>
</gene>
<dbReference type="SUPFAM" id="SSF48452">
    <property type="entry name" value="TPR-like"/>
    <property type="match status" value="1"/>
</dbReference>
<sequence>MIESITKKDLENKIDEYLEGNLTPDQIDELWVELIQDEYYMDYLKTAASLKGLADKKNSPATLFTLTGMKQVYLTAAVLIMSAVLVLYTLYDQGTPASVEPLATIELDYYRSADGTVTENNLSDILMSVISAANSGDTDAAISIINSELESTSDPAVQHELMITAGSILYNIGQYDQALAWFENASVIDTPDMQMKERNYWYLGNTYFQLNMITEAKYALENAYELNGAYSRIAESYLRALSD</sequence>
<name>A0A316TLH0_9BACT</name>
<dbReference type="Pfam" id="PF13181">
    <property type="entry name" value="TPR_8"/>
    <property type="match status" value="1"/>
</dbReference>
<proteinExistence type="predicted"/>
<comment type="caution">
    <text evidence="2">The sequence shown here is derived from an EMBL/GenBank/DDBJ whole genome shotgun (WGS) entry which is preliminary data.</text>
</comment>
<keyword evidence="3" id="KW-1185">Reference proteome</keyword>
<keyword evidence="1" id="KW-1133">Transmembrane helix</keyword>
<feature type="transmembrane region" description="Helical" evidence="1">
    <location>
        <begin position="72"/>
        <end position="91"/>
    </location>
</feature>
<dbReference type="AlphaFoldDB" id="A0A316TLH0"/>
<organism evidence="2 3">
    <name type="scientific">Rhodohalobacter mucosus</name>
    <dbReference type="NCBI Taxonomy" id="2079485"/>
    <lineage>
        <taxon>Bacteria</taxon>
        <taxon>Pseudomonadati</taxon>
        <taxon>Balneolota</taxon>
        <taxon>Balneolia</taxon>
        <taxon>Balneolales</taxon>
        <taxon>Balneolaceae</taxon>
        <taxon>Rhodohalobacter</taxon>
    </lineage>
</organism>
<keyword evidence="1" id="KW-0472">Membrane</keyword>
<evidence type="ECO:0000313" key="2">
    <source>
        <dbReference type="EMBL" id="PWN05417.1"/>
    </source>
</evidence>
<dbReference type="RefSeq" id="WP_109647973.1">
    <property type="nucleotide sequence ID" value="NZ_QGGB01000010.1"/>
</dbReference>
<accession>A0A316TLH0</accession>
<dbReference type="OrthoDB" id="9776208at2"/>
<evidence type="ECO:0000313" key="3">
    <source>
        <dbReference type="Proteomes" id="UP000245533"/>
    </source>
</evidence>